<keyword evidence="5" id="KW-1185">Reference proteome</keyword>
<dbReference type="Proteomes" id="UP001151699">
    <property type="component" value="Chromosome B"/>
</dbReference>
<comment type="caution">
    <text evidence="4">The sequence shown here is derived from an EMBL/GenBank/DDBJ whole genome shotgun (WGS) entry which is preliminary data.</text>
</comment>
<organism evidence="4 5">
    <name type="scientific">Pseudolycoriella hygida</name>
    <dbReference type="NCBI Taxonomy" id="35572"/>
    <lineage>
        <taxon>Eukaryota</taxon>
        <taxon>Metazoa</taxon>
        <taxon>Ecdysozoa</taxon>
        <taxon>Arthropoda</taxon>
        <taxon>Hexapoda</taxon>
        <taxon>Insecta</taxon>
        <taxon>Pterygota</taxon>
        <taxon>Neoptera</taxon>
        <taxon>Endopterygota</taxon>
        <taxon>Diptera</taxon>
        <taxon>Nematocera</taxon>
        <taxon>Sciaroidea</taxon>
        <taxon>Sciaridae</taxon>
        <taxon>Pseudolycoriella</taxon>
    </lineage>
</organism>
<evidence type="ECO:0000313" key="5">
    <source>
        <dbReference type="Proteomes" id="UP001151699"/>
    </source>
</evidence>
<dbReference type="Pfam" id="PF01073">
    <property type="entry name" value="3Beta_HSD"/>
    <property type="match status" value="1"/>
</dbReference>
<keyword evidence="1 2" id="KW-0560">Oxidoreductase</keyword>
<proteinExistence type="inferred from homology"/>
<feature type="domain" description="3-beta hydroxysteroid dehydrogenase/isomerase" evidence="3">
    <location>
        <begin position="14"/>
        <end position="285"/>
    </location>
</feature>
<dbReference type="PANTHER" id="PTHR10366">
    <property type="entry name" value="NAD DEPENDENT EPIMERASE/DEHYDRATASE"/>
    <property type="match status" value="1"/>
</dbReference>
<gene>
    <name evidence="4" type="primary">Hsd3b6</name>
    <name evidence="4" type="ORF">Bhyg_09609</name>
</gene>
<dbReference type="EMBL" id="WJQU01000002">
    <property type="protein sequence ID" value="KAJ6644640.1"/>
    <property type="molecule type" value="Genomic_DNA"/>
</dbReference>
<reference evidence="4" key="1">
    <citation type="submission" date="2022-07" db="EMBL/GenBank/DDBJ databases">
        <authorList>
            <person name="Trinca V."/>
            <person name="Uliana J.V.C."/>
            <person name="Torres T.T."/>
            <person name="Ward R.J."/>
            <person name="Monesi N."/>
        </authorList>
    </citation>
    <scope>NUCLEOTIDE SEQUENCE</scope>
    <source>
        <strain evidence="4">HSMRA1968</strain>
        <tissue evidence="4">Whole embryos</tissue>
    </source>
</reference>
<sequence length="305" mass="34041">MPDSLTESDGEIVLITGGSGFLGQHLVKLLQERDDNCKEIRVVDLVAYTNNLGHSETKPIVSFIGDICESETIEKAFQGVDCVFHCAAFINFQFPSNFTELERVNVNGTKNIINLCVKYSVPRLVYTSTSAVTILPYMGRATFALVINQTESKAKTPSTDSGFLIPGYSSSKLRAEKIILSAYGATLGNRVDELLTVALRPTVMYGEEDHKFMPTIMKVAHNFNQKIPKLFGQGGKHQITYVGNVAWAHIRAKDTLKNEPKKIAGLPVFITDDTPIEDTTRFCQRRNKRISVQNFICFLKIIIWV</sequence>
<dbReference type="GO" id="GO:0016616">
    <property type="term" value="F:oxidoreductase activity, acting on the CH-OH group of donors, NAD or NADP as acceptor"/>
    <property type="evidence" value="ECO:0007669"/>
    <property type="project" value="InterPro"/>
</dbReference>
<dbReference type="AlphaFoldDB" id="A0A9Q0S632"/>
<dbReference type="InterPro" id="IPR036291">
    <property type="entry name" value="NAD(P)-bd_dom_sf"/>
</dbReference>
<dbReference type="InterPro" id="IPR050425">
    <property type="entry name" value="NAD(P)_dehydrat-like"/>
</dbReference>
<dbReference type="GO" id="GO:0006694">
    <property type="term" value="P:steroid biosynthetic process"/>
    <property type="evidence" value="ECO:0007669"/>
    <property type="project" value="InterPro"/>
</dbReference>
<name>A0A9Q0S632_9DIPT</name>
<dbReference type="InterPro" id="IPR002225">
    <property type="entry name" value="3Beta_OHSteriod_DH/Estase"/>
</dbReference>
<evidence type="ECO:0000256" key="1">
    <source>
        <dbReference type="ARBA" id="ARBA00023002"/>
    </source>
</evidence>
<dbReference type="Gene3D" id="3.40.50.720">
    <property type="entry name" value="NAD(P)-binding Rossmann-like Domain"/>
    <property type="match status" value="1"/>
</dbReference>
<dbReference type="SUPFAM" id="SSF51735">
    <property type="entry name" value="NAD(P)-binding Rossmann-fold domains"/>
    <property type="match status" value="1"/>
</dbReference>
<dbReference type="PANTHER" id="PTHR10366:SF853">
    <property type="entry name" value="GH25466P"/>
    <property type="match status" value="1"/>
</dbReference>
<accession>A0A9Q0S632</accession>
<dbReference type="OrthoDB" id="2735536at2759"/>
<evidence type="ECO:0000313" key="4">
    <source>
        <dbReference type="EMBL" id="KAJ6644640.1"/>
    </source>
</evidence>
<evidence type="ECO:0000256" key="2">
    <source>
        <dbReference type="RuleBase" id="RU004475"/>
    </source>
</evidence>
<protein>
    <submittedName>
        <fullName evidence="4">3 beta-hydroxysteroid dehydrogenase/Delta 5--&gt;4-isomerase type 4</fullName>
    </submittedName>
</protein>
<evidence type="ECO:0000259" key="3">
    <source>
        <dbReference type="Pfam" id="PF01073"/>
    </source>
</evidence>
<dbReference type="FunFam" id="3.40.50.720:FF:000495">
    <property type="entry name" value="3 hydroxysteroid dehydrogenase, putative"/>
    <property type="match status" value="1"/>
</dbReference>
<comment type="similarity">
    <text evidence="2">Belongs to the 3-beta-HSD family.</text>
</comment>